<gene>
    <name evidence="1" type="ORF">SAMN05444280_11840</name>
</gene>
<dbReference type="RefSeq" id="WP_139279568.1">
    <property type="nucleotide sequence ID" value="NZ_FQZE01000018.1"/>
</dbReference>
<keyword evidence="2" id="KW-1185">Reference proteome</keyword>
<dbReference type="AlphaFoldDB" id="A0A1M6IYL6"/>
<protein>
    <submittedName>
        <fullName evidence="1">Uncharacterized protein</fullName>
    </submittedName>
</protein>
<name>A0A1M6IYL6_9BACT</name>
<dbReference type="EMBL" id="FQZE01000018">
    <property type="protein sequence ID" value="SHJ39472.1"/>
    <property type="molecule type" value="Genomic_DNA"/>
</dbReference>
<dbReference type="STRING" id="1168035.SAMN05444280_11840"/>
<dbReference type="OrthoDB" id="1122830at2"/>
<reference evidence="1 2" key="1">
    <citation type="submission" date="2016-11" db="EMBL/GenBank/DDBJ databases">
        <authorList>
            <person name="Jaros S."/>
            <person name="Januszkiewicz K."/>
            <person name="Wedrychowicz H."/>
        </authorList>
    </citation>
    <scope>NUCLEOTIDE SEQUENCE [LARGE SCALE GENOMIC DNA]</scope>
    <source>
        <strain evidence="1 2">DSM 27063</strain>
    </source>
</reference>
<accession>A0A1M6IYL6</accession>
<organism evidence="1 2">
    <name type="scientific">Tangfeifania diversioriginum</name>
    <dbReference type="NCBI Taxonomy" id="1168035"/>
    <lineage>
        <taxon>Bacteria</taxon>
        <taxon>Pseudomonadati</taxon>
        <taxon>Bacteroidota</taxon>
        <taxon>Bacteroidia</taxon>
        <taxon>Marinilabiliales</taxon>
        <taxon>Prolixibacteraceae</taxon>
        <taxon>Tangfeifania</taxon>
    </lineage>
</organism>
<sequence length="74" mass="8891">METIIIKPKDKDELNFFLELAKRLGVSAKTYEEMQDEQLLKAMERNRKTHKTDRKKVLDTLNNILNENQQDYHK</sequence>
<evidence type="ECO:0000313" key="1">
    <source>
        <dbReference type="EMBL" id="SHJ39472.1"/>
    </source>
</evidence>
<dbReference type="Proteomes" id="UP000184050">
    <property type="component" value="Unassembled WGS sequence"/>
</dbReference>
<evidence type="ECO:0000313" key="2">
    <source>
        <dbReference type="Proteomes" id="UP000184050"/>
    </source>
</evidence>
<proteinExistence type="predicted"/>